<dbReference type="InterPro" id="IPR035979">
    <property type="entry name" value="RBD_domain_sf"/>
</dbReference>
<reference evidence="8" key="1">
    <citation type="submission" date="2022-10" db="EMBL/GenBank/DDBJ databases">
        <authorList>
            <person name="Chen Y."/>
            <person name="Dougan E. K."/>
            <person name="Chan C."/>
            <person name="Rhodes N."/>
            <person name="Thang M."/>
        </authorList>
    </citation>
    <scope>NUCLEOTIDE SEQUENCE</scope>
</reference>
<dbReference type="SMART" id="SM00360">
    <property type="entry name" value="RRM"/>
    <property type="match status" value="1"/>
</dbReference>
<feature type="zinc finger region" description="C3H1-type" evidence="5">
    <location>
        <begin position="113"/>
        <end position="141"/>
    </location>
</feature>
<evidence type="ECO:0000313" key="8">
    <source>
        <dbReference type="EMBL" id="CAI3999361.1"/>
    </source>
</evidence>
<keyword evidence="4" id="KW-0694">RNA-binding</keyword>
<dbReference type="GO" id="GO:0003723">
    <property type="term" value="F:RNA binding"/>
    <property type="evidence" value="ECO:0007669"/>
    <property type="project" value="UniProtKB-UniRule"/>
</dbReference>
<keyword evidence="10" id="KW-1185">Reference proteome</keyword>
<evidence type="ECO:0000313" key="10">
    <source>
        <dbReference type="Proteomes" id="UP001152797"/>
    </source>
</evidence>
<dbReference type="EMBL" id="CAMXCT020002618">
    <property type="protein sequence ID" value="CAL1152736.1"/>
    <property type="molecule type" value="Genomic_DNA"/>
</dbReference>
<dbReference type="GO" id="GO:0008270">
    <property type="term" value="F:zinc ion binding"/>
    <property type="evidence" value="ECO:0007669"/>
    <property type="project" value="UniProtKB-KW"/>
</dbReference>
<feature type="domain" description="C3H1-type" evidence="7">
    <location>
        <begin position="113"/>
        <end position="141"/>
    </location>
</feature>
<organism evidence="8">
    <name type="scientific">Cladocopium goreaui</name>
    <dbReference type="NCBI Taxonomy" id="2562237"/>
    <lineage>
        <taxon>Eukaryota</taxon>
        <taxon>Sar</taxon>
        <taxon>Alveolata</taxon>
        <taxon>Dinophyceae</taxon>
        <taxon>Suessiales</taxon>
        <taxon>Symbiodiniaceae</taxon>
        <taxon>Cladocopium</taxon>
    </lineage>
</organism>
<dbReference type="InterPro" id="IPR000571">
    <property type="entry name" value="Znf_CCCH"/>
</dbReference>
<dbReference type="PROSITE" id="PS50103">
    <property type="entry name" value="ZF_C3H1"/>
    <property type="match status" value="1"/>
</dbReference>
<evidence type="ECO:0000259" key="7">
    <source>
        <dbReference type="PROSITE" id="PS50103"/>
    </source>
</evidence>
<gene>
    <name evidence="8" type="ORF">C1SCF055_LOCUS25567</name>
</gene>
<dbReference type="Pfam" id="PF00076">
    <property type="entry name" value="RRM_1"/>
    <property type="match status" value="1"/>
</dbReference>
<dbReference type="PROSITE" id="PS50102">
    <property type="entry name" value="RRM"/>
    <property type="match status" value="1"/>
</dbReference>
<accession>A0A9P1CXV3</accession>
<evidence type="ECO:0000256" key="3">
    <source>
        <dbReference type="ARBA" id="ARBA00022833"/>
    </source>
</evidence>
<dbReference type="InterPro" id="IPR036855">
    <property type="entry name" value="Znf_CCCH_sf"/>
</dbReference>
<dbReference type="SUPFAM" id="SSF90229">
    <property type="entry name" value="CCCH zinc finger"/>
    <property type="match status" value="1"/>
</dbReference>
<comment type="caution">
    <text evidence="8">The sequence shown here is derived from an EMBL/GenBank/DDBJ whole genome shotgun (WGS) entry which is preliminary data.</text>
</comment>
<dbReference type="Gene3D" id="3.30.70.330">
    <property type="match status" value="1"/>
</dbReference>
<proteinExistence type="predicted"/>
<reference evidence="9" key="2">
    <citation type="submission" date="2024-04" db="EMBL/GenBank/DDBJ databases">
        <authorList>
            <person name="Chen Y."/>
            <person name="Shah S."/>
            <person name="Dougan E. K."/>
            <person name="Thang M."/>
            <person name="Chan C."/>
        </authorList>
    </citation>
    <scope>NUCLEOTIDE SEQUENCE [LARGE SCALE GENOMIC DNA]</scope>
</reference>
<keyword evidence="2 5" id="KW-0863">Zinc-finger</keyword>
<name>A0A9P1CXV3_9DINO</name>
<dbReference type="EMBL" id="CAMXCT030002618">
    <property type="protein sequence ID" value="CAL4786673.1"/>
    <property type="molecule type" value="Genomic_DNA"/>
</dbReference>
<dbReference type="EMBL" id="CAMXCT010002618">
    <property type="protein sequence ID" value="CAI3999361.1"/>
    <property type="molecule type" value="Genomic_DNA"/>
</dbReference>
<evidence type="ECO:0000259" key="6">
    <source>
        <dbReference type="PROSITE" id="PS50102"/>
    </source>
</evidence>
<dbReference type="AlphaFoldDB" id="A0A9P1CXV3"/>
<dbReference type="InterPro" id="IPR000504">
    <property type="entry name" value="RRM_dom"/>
</dbReference>
<dbReference type="Gene3D" id="4.10.1000.10">
    <property type="entry name" value="Zinc finger, CCCH-type"/>
    <property type="match status" value="1"/>
</dbReference>
<dbReference type="InterPro" id="IPR012677">
    <property type="entry name" value="Nucleotide-bd_a/b_plait_sf"/>
</dbReference>
<feature type="domain" description="RRM" evidence="6">
    <location>
        <begin position="8"/>
        <end position="87"/>
    </location>
</feature>
<dbReference type="Proteomes" id="UP001152797">
    <property type="component" value="Unassembled WGS sequence"/>
</dbReference>
<protein>
    <submittedName>
        <fullName evidence="8">Uncharacterized protein</fullName>
    </submittedName>
</protein>
<evidence type="ECO:0000256" key="5">
    <source>
        <dbReference type="PROSITE-ProRule" id="PRU00723"/>
    </source>
</evidence>
<dbReference type="SUPFAM" id="SSF54928">
    <property type="entry name" value="RNA-binding domain, RBD"/>
    <property type="match status" value="1"/>
</dbReference>
<sequence length="150" mass="15741">MFNEAPCQTLMVKGLNAQSTEESVRQSLGKFGAISSIKVLPVAAGKTTAAAFISFTTLEEAMWIAENINGMTLPGEAGPLEIVYAPPRDPMKGGKGKGGKFDATGPYSMTGSLHKTKMCSFFQSQGFCAKGDVCGFAHGAHELNGRALSC</sequence>
<dbReference type="OrthoDB" id="443215at2759"/>
<evidence type="ECO:0000256" key="2">
    <source>
        <dbReference type="ARBA" id="ARBA00022771"/>
    </source>
</evidence>
<evidence type="ECO:0000313" key="9">
    <source>
        <dbReference type="EMBL" id="CAL1152736.1"/>
    </source>
</evidence>
<keyword evidence="1 5" id="KW-0479">Metal-binding</keyword>
<evidence type="ECO:0000256" key="1">
    <source>
        <dbReference type="ARBA" id="ARBA00022723"/>
    </source>
</evidence>
<evidence type="ECO:0000256" key="4">
    <source>
        <dbReference type="PROSITE-ProRule" id="PRU00176"/>
    </source>
</evidence>
<keyword evidence="3 5" id="KW-0862">Zinc</keyword>